<reference evidence="3 4" key="1">
    <citation type="submission" date="2016-07" db="EMBL/GenBank/DDBJ databases">
        <title>Pervasive Adenine N6-methylation of Active Genes in Fungi.</title>
        <authorList>
            <consortium name="DOE Joint Genome Institute"/>
            <person name="Mondo S.J."/>
            <person name="Dannebaum R.O."/>
            <person name="Kuo R.C."/>
            <person name="Labutti K."/>
            <person name="Haridas S."/>
            <person name="Kuo A."/>
            <person name="Salamov A."/>
            <person name="Ahrendt S.R."/>
            <person name="Lipzen A."/>
            <person name="Sullivan W."/>
            <person name="Andreopoulos W.B."/>
            <person name="Clum A."/>
            <person name="Lindquist E."/>
            <person name="Daum C."/>
            <person name="Ramamoorthy G.K."/>
            <person name="Gryganskyi A."/>
            <person name="Culley D."/>
            <person name="Magnuson J.K."/>
            <person name="James T.Y."/>
            <person name="O'Malley M.A."/>
            <person name="Stajich J.E."/>
            <person name="Spatafora J.W."/>
            <person name="Visel A."/>
            <person name="Grigoriev I.V."/>
        </authorList>
    </citation>
    <scope>NUCLEOTIDE SEQUENCE [LARGE SCALE GENOMIC DNA]</scope>
    <source>
        <strain evidence="3 4">CBS 115471</strain>
    </source>
</reference>
<comment type="caution">
    <text evidence="3">The sequence shown here is derived from an EMBL/GenBank/DDBJ whole genome shotgun (WGS) entry which is preliminary data.</text>
</comment>
<keyword evidence="4" id="KW-1185">Reference proteome</keyword>
<feature type="region of interest" description="Disordered" evidence="1">
    <location>
        <begin position="86"/>
        <end position="156"/>
    </location>
</feature>
<sequence length="156" mass="17176">MDNLHDQRPETTLPYQFDTGFTEELQIAYPIQIRLPASVSVTGVPLGNSGSKPTLTTGAIIGIAFGGFFSLFITCLITYLVLRSRKRKQTEVPPTATNPGGPSDMAELSYRPAEPRGLNSLPRKPVPQQFWESQGVPFELPPTTPYEVSELPEISR</sequence>
<dbReference type="AlphaFoldDB" id="A0A1Y2A8W9"/>
<dbReference type="Proteomes" id="UP000193144">
    <property type="component" value="Unassembled WGS sequence"/>
</dbReference>
<name>A0A1Y2A8W9_9PLEO</name>
<evidence type="ECO:0000313" key="4">
    <source>
        <dbReference type="Proteomes" id="UP000193144"/>
    </source>
</evidence>
<keyword evidence="2" id="KW-0472">Membrane</keyword>
<proteinExistence type="predicted"/>
<dbReference type="EMBL" id="MCFA01000004">
    <property type="protein sequence ID" value="ORY18972.1"/>
    <property type="molecule type" value="Genomic_DNA"/>
</dbReference>
<dbReference type="OrthoDB" id="10579905at2759"/>
<feature type="transmembrane region" description="Helical" evidence="2">
    <location>
        <begin position="59"/>
        <end position="82"/>
    </location>
</feature>
<keyword evidence="2" id="KW-0812">Transmembrane</keyword>
<evidence type="ECO:0000313" key="3">
    <source>
        <dbReference type="EMBL" id="ORY18972.1"/>
    </source>
</evidence>
<keyword evidence="2" id="KW-1133">Transmembrane helix</keyword>
<organism evidence="3 4">
    <name type="scientific">Clohesyomyces aquaticus</name>
    <dbReference type="NCBI Taxonomy" id="1231657"/>
    <lineage>
        <taxon>Eukaryota</taxon>
        <taxon>Fungi</taxon>
        <taxon>Dikarya</taxon>
        <taxon>Ascomycota</taxon>
        <taxon>Pezizomycotina</taxon>
        <taxon>Dothideomycetes</taxon>
        <taxon>Pleosporomycetidae</taxon>
        <taxon>Pleosporales</taxon>
        <taxon>Lindgomycetaceae</taxon>
        <taxon>Clohesyomyces</taxon>
    </lineage>
</organism>
<accession>A0A1Y2A8W9</accession>
<protein>
    <submittedName>
        <fullName evidence="3">Uncharacterized protein</fullName>
    </submittedName>
</protein>
<evidence type="ECO:0000256" key="2">
    <source>
        <dbReference type="SAM" id="Phobius"/>
    </source>
</evidence>
<gene>
    <name evidence="3" type="ORF">BCR34DRAFT_553031</name>
</gene>
<evidence type="ECO:0000256" key="1">
    <source>
        <dbReference type="SAM" id="MobiDB-lite"/>
    </source>
</evidence>